<dbReference type="PANTHER" id="PTHR11091:SF0">
    <property type="entry name" value="MALATE DEHYDROGENASE"/>
    <property type="match status" value="1"/>
</dbReference>
<dbReference type="OrthoDB" id="9811519at2"/>
<keyword evidence="4" id="KW-1185">Reference proteome</keyword>
<dbReference type="Pfam" id="PF02615">
    <property type="entry name" value="Ldh_2"/>
    <property type="match status" value="1"/>
</dbReference>
<protein>
    <recommendedName>
        <fullName evidence="5">Ldh family oxidoreductase</fullName>
    </recommendedName>
</protein>
<accession>A0A501W9J8</accession>
<gene>
    <name evidence="3" type="ORF">FJM51_22880</name>
</gene>
<evidence type="ECO:0000256" key="2">
    <source>
        <dbReference type="ARBA" id="ARBA00023002"/>
    </source>
</evidence>
<name>A0A501W9J8_9RHOB</name>
<evidence type="ECO:0000313" key="3">
    <source>
        <dbReference type="EMBL" id="TPE45050.1"/>
    </source>
</evidence>
<feature type="non-terminal residue" evidence="3">
    <location>
        <position position="333"/>
    </location>
</feature>
<comment type="similarity">
    <text evidence="1">Belongs to the LDH2/MDH2 oxidoreductase family.</text>
</comment>
<evidence type="ECO:0000256" key="1">
    <source>
        <dbReference type="ARBA" id="ARBA00006056"/>
    </source>
</evidence>
<dbReference type="InterPro" id="IPR003767">
    <property type="entry name" value="Malate/L-lactate_DH-like"/>
</dbReference>
<dbReference type="AlphaFoldDB" id="A0A501W9J8"/>
<dbReference type="Proteomes" id="UP000319255">
    <property type="component" value="Unassembled WGS sequence"/>
</dbReference>
<dbReference type="PANTHER" id="PTHR11091">
    <property type="entry name" value="OXIDOREDUCTASE-RELATED"/>
    <property type="match status" value="1"/>
</dbReference>
<dbReference type="GO" id="GO:0016491">
    <property type="term" value="F:oxidoreductase activity"/>
    <property type="evidence" value="ECO:0007669"/>
    <property type="project" value="UniProtKB-KW"/>
</dbReference>
<evidence type="ECO:0008006" key="5">
    <source>
        <dbReference type="Google" id="ProtNLM"/>
    </source>
</evidence>
<proteinExistence type="inferred from homology"/>
<dbReference type="Gene3D" id="1.10.1530.10">
    <property type="match status" value="1"/>
</dbReference>
<dbReference type="InterPro" id="IPR043143">
    <property type="entry name" value="Mal/L-sulf/L-lact_DH-like_NADP"/>
</dbReference>
<keyword evidence="2" id="KW-0560">Oxidoreductase</keyword>
<reference evidence="3 4" key="1">
    <citation type="submission" date="2019-06" db="EMBL/GenBank/DDBJ databases">
        <title>A novel bacterium of genus Amaricoccus, isolated from marine sediment.</title>
        <authorList>
            <person name="Huang H."/>
            <person name="Mo K."/>
            <person name="Hu Y."/>
        </authorList>
    </citation>
    <scope>NUCLEOTIDE SEQUENCE [LARGE SCALE GENOMIC DNA]</scope>
    <source>
        <strain evidence="3 4">HB172011</strain>
    </source>
</reference>
<dbReference type="InterPro" id="IPR036111">
    <property type="entry name" value="Mal/L-sulfo/L-lacto_DH-like_sf"/>
</dbReference>
<dbReference type="InterPro" id="IPR043144">
    <property type="entry name" value="Mal/L-sulf/L-lact_DH-like_ah"/>
</dbReference>
<dbReference type="SUPFAM" id="SSF89733">
    <property type="entry name" value="L-sulfolactate dehydrogenase-like"/>
    <property type="match status" value="1"/>
</dbReference>
<sequence length="333" mass="34748">MTGFTEHAAADLFRIAEAACRARGASEAMSRSLARASLAADFVGRAEVGLAHLLDYLDGLRAGRIDGGAVPKIDMPARGMIRIDAAGGVAQLGFDLVFDELTRRVKELGVVVLTQHDSFPCGELGYYARRLAGEGLVSLVAANANAIVAPRAGSGRLFSTNPVAFGAPLAAPRAPLVIDQASSASAFVNVARAAREGRAIPEGWAIDAEGQATTDPSRALMGALLPFGGYKGANIALMVEVLSAGLSGGNWSLDSPDFTTGTARPGTGMTIVALDPTLFDPEFEARLTEQVERLAARGARIPGTGAPRLPCDDTARIRVADDVYHRLLSHTRG</sequence>
<organism evidence="3 4">
    <name type="scientific">Amaricoccus solimangrovi</name>
    <dbReference type="NCBI Taxonomy" id="2589815"/>
    <lineage>
        <taxon>Bacteria</taxon>
        <taxon>Pseudomonadati</taxon>
        <taxon>Pseudomonadota</taxon>
        <taxon>Alphaproteobacteria</taxon>
        <taxon>Rhodobacterales</taxon>
        <taxon>Paracoccaceae</taxon>
        <taxon>Amaricoccus</taxon>
    </lineage>
</organism>
<dbReference type="RefSeq" id="WP_140456413.1">
    <property type="nucleotide sequence ID" value="NZ_VFRP01000062.1"/>
</dbReference>
<dbReference type="EMBL" id="VFRP01000062">
    <property type="protein sequence ID" value="TPE45050.1"/>
    <property type="molecule type" value="Genomic_DNA"/>
</dbReference>
<comment type="caution">
    <text evidence="3">The sequence shown here is derived from an EMBL/GenBank/DDBJ whole genome shotgun (WGS) entry which is preliminary data.</text>
</comment>
<dbReference type="Gene3D" id="3.30.1370.60">
    <property type="entry name" value="Hypothetical oxidoreductase yiak, domain 2"/>
    <property type="match status" value="1"/>
</dbReference>
<evidence type="ECO:0000313" key="4">
    <source>
        <dbReference type="Proteomes" id="UP000319255"/>
    </source>
</evidence>